<accession>A0AAI9DD32</accession>
<sequence length="428" mass="46656">MKIIISKLNLFSYENKLLLLLFCVFGCVFVDRLSLSFLFPMMSDELNLTNAHLGMLSAILALCWALSGAGLGAISDRFNIRKPMLVICVAMFSVFSGLSGIVSSFALLLVFRALMGIAEGPVLPISQSLMLEASQVKRRGLNMGLVQATAPGLLGAIIVPPLIIMIALDYGWRNAFYITVIPGLILAFLIYKLVKINGNKNLTTDIADSTFEKNEKEIAKNSYKEICKNKNVILCIFISCFFVAWFILIVTFTPTFLVKERGFSEQSMGLIVSAIGFAWVFWGTVIPAISDRLGRKPILIFFSLIAMSCPLFLCYINNPFLLGIIVFLTYTGMGCFTLFMATIPSETVSRTMIASTLGLIMGIGEFIGGFVAPFTAGFIADNYGLASPLLIASVGALLSCILACFLKETAPLVIAKRTQSKSMPITGE</sequence>
<dbReference type="GO" id="GO:0005886">
    <property type="term" value="C:plasma membrane"/>
    <property type="evidence" value="ECO:0007669"/>
    <property type="project" value="TreeGrafter"/>
</dbReference>
<dbReference type="SUPFAM" id="SSF103473">
    <property type="entry name" value="MFS general substrate transporter"/>
    <property type="match status" value="1"/>
</dbReference>
<keyword evidence="4 5" id="KW-0472">Membrane</keyword>
<dbReference type="PANTHER" id="PTHR23508">
    <property type="entry name" value="CARBOXYLIC ACID TRANSPORTER PROTEIN HOMOLOG"/>
    <property type="match status" value="1"/>
</dbReference>
<dbReference type="InterPro" id="IPR020846">
    <property type="entry name" value="MFS_dom"/>
</dbReference>
<dbReference type="InterPro" id="IPR036259">
    <property type="entry name" value="MFS_trans_sf"/>
</dbReference>
<evidence type="ECO:0000313" key="7">
    <source>
        <dbReference type="EMBL" id="EMJ5134879.1"/>
    </source>
</evidence>
<feature type="domain" description="Major facilitator superfamily (MFS) profile" evidence="6">
    <location>
        <begin position="17"/>
        <end position="411"/>
    </location>
</feature>
<evidence type="ECO:0000256" key="1">
    <source>
        <dbReference type="ARBA" id="ARBA00004141"/>
    </source>
</evidence>
<reference evidence="7" key="1">
    <citation type="submission" date="2024-02" db="EMBL/GenBank/DDBJ databases">
        <authorList>
            <consortium name="Clinical and Environmental Microbiology Branch: Whole genome sequencing antimicrobial resistance pathogens in the healthcare setting"/>
        </authorList>
    </citation>
    <scope>NUCLEOTIDE SEQUENCE</scope>
    <source>
        <strain evidence="7">2021GO-0154</strain>
    </source>
</reference>
<feature type="transmembrane region" description="Helical" evidence="5">
    <location>
        <begin position="232"/>
        <end position="256"/>
    </location>
</feature>
<dbReference type="EMBL" id="ABMABF030000008">
    <property type="protein sequence ID" value="EMJ5134879.1"/>
    <property type="molecule type" value="Genomic_DNA"/>
</dbReference>
<feature type="transmembrane region" description="Helical" evidence="5">
    <location>
        <begin position="385"/>
        <end position="406"/>
    </location>
</feature>
<evidence type="ECO:0000256" key="2">
    <source>
        <dbReference type="ARBA" id="ARBA00022692"/>
    </source>
</evidence>
<dbReference type="Pfam" id="PF07690">
    <property type="entry name" value="MFS_1"/>
    <property type="match status" value="1"/>
</dbReference>
<dbReference type="GO" id="GO:0046943">
    <property type="term" value="F:carboxylic acid transmembrane transporter activity"/>
    <property type="evidence" value="ECO:0007669"/>
    <property type="project" value="TreeGrafter"/>
</dbReference>
<gene>
    <name evidence="7" type="ORF">RG298_002623</name>
</gene>
<feature type="transmembrane region" description="Helical" evidence="5">
    <location>
        <begin position="145"/>
        <end position="168"/>
    </location>
</feature>
<proteinExistence type="predicted"/>
<dbReference type="AlphaFoldDB" id="A0AAI9DD32"/>
<feature type="transmembrane region" description="Helical" evidence="5">
    <location>
        <begin position="85"/>
        <end position="107"/>
    </location>
</feature>
<feature type="transmembrane region" description="Helical" evidence="5">
    <location>
        <begin position="174"/>
        <end position="194"/>
    </location>
</feature>
<feature type="transmembrane region" description="Helical" evidence="5">
    <location>
        <begin position="353"/>
        <end position="379"/>
    </location>
</feature>
<comment type="subcellular location">
    <subcellularLocation>
        <location evidence="1">Membrane</location>
        <topology evidence="1">Multi-pass membrane protein</topology>
    </subcellularLocation>
</comment>
<evidence type="ECO:0000259" key="6">
    <source>
        <dbReference type="PROSITE" id="PS50850"/>
    </source>
</evidence>
<feature type="transmembrane region" description="Helical" evidence="5">
    <location>
        <begin position="52"/>
        <end position="73"/>
    </location>
</feature>
<dbReference type="InterPro" id="IPR011701">
    <property type="entry name" value="MFS"/>
</dbReference>
<evidence type="ECO:0000256" key="5">
    <source>
        <dbReference type="SAM" id="Phobius"/>
    </source>
</evidence>
<organism evidence="7">
    <name type="scientific">Providencia stuartii</name>
    <dbReference type="NCBI Taxonomy" id="588"/>
    <lineage>
        <taxon>Bacteria</taxon>
        <taxon>Pseudomonadati</taxon>
        <taxon>Pseudomonadota</taxon>
        <taxon>Gammaproteobacteria</taxon>
        <taxon>Enterobacterales</taxon>
        <taxon>Morganellaceae</taxon>
        <taxon>Providencia</taxon>
    </lineage>
</organism>
<comment type="caution">
    <text evidence="7">The sequence shown here is derived from an EMBL/GenBank/DDBJ whole genome shotgun (WGS) entry which is preliminary data.</text>
</comment>
<keyword evidence="2 5" id="KW-0812">Transmembrane</keyword>
<dbReference type="Gene3D" id="1.20.1250.20">
    <property type="entry name" value="MFS general substrate transporter like domains"/>
    <property type="match status" value="2"/>
</dbReference>
<evidence type="ECO:0000256" key="3">
    <source>
        <dbReference type="ARBA" id="ARBA00022989"/>
    </source>
</evidence>
<feature type="transmembrane region" description="Helical" evidence="5">
    <location>
        <begin position="268"/>
        <end position="286"/>
    </location>
</feature>
<dbReference type="PANTHER" id="PTHR23508:SF10">
    <property type="entry name" value="CARBOXYLIC ACID TRANSPORTER PROTEIN HOMOLOG"/>
    <property type="match status" value="1"/>
</dbReference>
<name>A0AAI9DD32_PROST</name>
<evidence type="ECO:0000256" key="4">
    <source>
        <dbReference type="ARBA" id="ARBA00023136"/>
    </source>
</evidence>
<keyword evidence="3 5" id="KW-1133">Transmembrane helix</keyword>
<feature type="transmembrane region" description="Helical" evidence="5">
    <location>
        <begin position="298"/>
        <end position="316"/>
    </location>
</feature>
<protein>
    <submittedName>
        <fullName evidence="7">MFS transporter</fullName>
    </submittedName>
</protein>
<feature type="transmembrane region" description="Helical" evidence="5">
    <location>
        <begin position="322"/>
        <end position="341"/>
    </location>
</feature>
<dbReference type="PROSITE" id="PS50850">
    <property type="entry name" value="MFS"/>
    <property type="match status" value="1"/>
</dbReference>